<dbReference type="RefSeq" id="WP_246251463.1">
    <property type="nucleotide sequence ID" value="NZ_CP049250.1"/>
</dbReference>
<organism evidence="3 4">
    <name type="scientific">Rhizobium rhizoryzae</name>
    <dbReference type="NCBI Taxonomy" id="451876"/>
    <lineage>
        <taxon>Bacteria</taxon>
        <taxon>Pseudomonadati</taxon>
        <taxon>Pseudomonadota</taxon>
        <taxon>Alphaproteobacteria</taxon>
        <taxon>Hyphomicrobiales</taxon>
        <taxon>Rhizobiaceae</taxon>
        <taxon>Rhizobium/Agrobacterium group</taxon>
        <taxon>Rhizobium</taxon>
    </lineage>
</organism>
<feature type="transmembrane region" description="Helical" evidence="1">
    <location>
        <begin position="261"/>
        <end position="285"/>
    </location>
</feature>
<evidence type="ECO:0000313" key="4">
    <source>
        <dbReference type="Proteomes" id="UP000519897"/>
    </source>
</evidence>
<keyword evidence="4" id="KW-1185">Reference proteome</keyword>
<comment type="caution">
    <text evidence="3">The sequence shown here is derived from an EMBL/GenBank/DDBJ whole genome shotgun (WGS) entry which is preliminary data.</text>
</comment>
<gene>
    <name evidence="3" type="ORF">GGQ72_001671</name>
</gene>
<keyword evidence="1" id="KW-0472">Membrane</keyword>
<feature type="transmembrane region" description="Helical" evidence="1">
    <location>
        <begin position="207"/>
        <end position="223"/>
    </location>
</feature>
<evidence type="ECO:0000259" key="2">
    <source>
        <dbReference type="Pfam" id="PF01757"/>
    </source>
</evidence>
<feature type="transmembrane region" description="Helical" evidence="1">
    <location>
        <begin position="297"/>
        <end position="319"/>
    </location>
</feature>
<dbReference type="Pfam" id="PF01757">
    <property type="entry name" value="Acyl_transf_3"/>
    <property type="match status" value="1"/>
</dbReference>
<protein>
    <recommendedName>
        <fullName evidence="2">Acyltransferase 3 domain-containing protein</fullName>
    </recommendedName>
</protein>
<feature type="domain" description="Acyltransferase 3" evidence="2">
    <location>
        <begin position="18"/>
        <end position="316"/>
    </location>
</feature>
<keyword evidence="1" id="KW-0812">Transmembrane</keyword>
<feature type="transmembrane region" description="Helical" evidence="1">
    <location>
        <begin position="229"/>
        <end position="249"/>
    </location>
</feature>
<name>A0A7W6PRM8_9HYPH</name>
<feature type="transmembrane region" description="Helical" evidence="1">
    <location>
        <begin position="60"/>
        <end position="81"/>
    </location>
</feature>
<proteinExistence type="predicted"/>
<dbReference type="InterPro" id="IPR002656">
    <property type="entry name" value="Acyl_transf_3_dom"/>
</dbReference>
<dbReference type="EMBL" id="JACIEC010000001">
    <property type="protein sequence ID" value="MBB4143172.1"/>
    <property type="molecule type" value="Genomic_DNA"/>
</dbReference>
<evidence type="ECO:0000256" key="1">
    <source>
        <dbReference type="SAM" id="Phobius"/>
    </source>
</evidence>
<sequence>MLFTGGYDSEMAIRAFRPASIMGVDMFFLICGFVIFLSSTKGKPDDLQTQNPLNFLVRRLVRIYPLYLICTLVIFGIEFNGERQTGELLFRSLFFMPTLNATGPNIFEPALTVGWSITYEVAFYSVFALSLAFGKYLLRVILIWALIALIGMALLEGNYWLDPTVVPPDWSAARAIFPNPINSLFLIGILTGVLYRSDVHFGSATPAMLAVAFSFTCCVAQYMSNWNIAHGMTGVGLPLAALFVSLVMAEKTFRFVVPDVLVRLGNISYSLYLIHPIAIWIAIWINVDFNLGNPFSGWLLVAVTVALSLGLSVMTYAFIEKAFGSWATRWCQHATDWVLESCAQQISGWMPQRLR</sequence>
<feature type="transmembrane region" description="Helical" evidence="1">
    <location>
        <begin position="113"/>
        <end position="131"/>
    </location>
</feature>
<keyword evidence="1" id="KW-1133">Transmembrane helix</keyword>
<evidence type="ECO:0000313" key="3">
    <source>
        <dbReference type="EMBL" id="MBB4143172.1"/>
    </source>
</evidence>
<dbReference type="PANTHER" id="PTHR23028:SF131">
    <property type="entry name" value="BLR2367 PROTEIN"/>
    <property type="match status" value="1"/>
</dbReference>
<dbReference type="GO" id="GO:0000271">
    <property type="term" value="P:polysaccharide biosynthetic process"/>
    <property type="evidence" value="ECO:0007669"/>
    <property type="project" value="TreeGrafter"/>
</dbReference>
<dbReference type="GO" id="GO:0016747">
    <property type="term" value="F:acyltransferase activity, transferring groups other than amino-acyl groups"/>
    <property type="evidence" value="ECO:0007669"/>
    <property type="project" value="InterPro"/>
</dbReference>
<feature type="transmembrane region" description="Helical" evidence="1">
    <location>
        <begin position="175"/>
        <end position="195"/>
    </location>
</feature>
<reference evidence="3 4" key="1">
    <citation type="submission" date="2020-08" db="EMBL/GenBank/DDBJ databases">
        <title>Genomic Encyclopedia of Type Strains, Phase IV (KMG-IV): sequencing the most valuable type-strain genomes for metagenomic binning, comparative biology and taxonomic classification.</title>
        <authorList>
            <person name="Goeker M."/>
        </authorList>
    </citation>
    <scope>NUCLEOTIDE SEQUENCE [LARGE SCALE GENOMIC DNA]</scope>
    <source>
        <strain evidence="3 4">DSM 29514</strain>
    </source>
</reference>
<feature type="transmembrane region" description="Helical" evidence="1">
    <location>
        <begin position="136"/>
        <end position="155"/>
    </location>
</feature>
<dbReference type="GO" id="GO:0016020">
    <property type="term" value="C:membrane"/>
    <property type="evidence" value="ECO:0007669"/>
    <property type="project" value="TreeGrafter"/>
</dbReference>
<dbReference type="InterPro" id="IPR050879">
    <property type="entry name" value="Acyltransferase_3"/>
</dbReference>
<dbReference type="PANTHER" id="PTHR23028">
    <property type="entry name" value="ACETYLTRANSFERASE"/>
    <property type="match status" value="1"/>
</dbReference>
<feature type="transmembrane region" description="Helical" evidence="1">
    <location>
        <begin position="21"/>
        <end position="40"/>
    </location>
</feature>
<accession>A0A7W6PRM8</accession>
<dbReference type="AlphaFoldDB" id="A0A7W6PRM8"/>
<dbReference type="Proteomes" id="UP000519897">
    <property type="component" value="Unassembled WGS sequence"/>
</dbReference>